<evidence type="ECO:0000259" key="1">
    <source>
        <dbReference type="PROSITE" id="PS50995"/>
    </source>
</evidence>
<evidence type="ECO:0000313" key="2">
    <source>
        <dbReference type="EMBL" id="PKV97276.1"/>
    </source>
</evidence>
<dbReference type="OrthoDB" id="3254910at2"/>
<dbReference type="PANTHER" id="PTHR33164">
    <property type="entry name" value="TRANSCRIPTIONAL REGULATOR, MARR FAMILY"/>
    <property type="match status" value="1"/>
</dbReference>
<dbReference type="RefSeq" id="WP_101440022.1">
    <property type="nucleotide sequence ID" value="NZ_PJMY01000003.1"/>
</dbReference>
<dbReference type="SMART" id="SM00347">
    <property type="entry name" value="HTH_MARR"/>
    <property type="match status" value="1"/>
</dbReference>
<dbReference type="EMBL" id="PJMY01000003">
    <property type="protein sequence ID" value="PKV97276.1"/>
    <property type="molecule type" value="Genomic_DNA"/>
</dbReference>
<dbReference type="PANTHER" id="PTHR33164:SF99">
    <property type="entry name" value="MARR FAMILY REGULATORY PROTEIN"/>
    <property type="match status" value="1"/>
</dbReference>
<dbReference type="Pfam" id="PF12802">
    <property type="entry name" value="MarR_2"/>
    <property type="match status" value="1"/>
</dbReference>
<dbReference type="Gene3D" id="1.10.10.10">
    <property type="entry name" value="Winged helix-like DNA-binding domain superfamily/Winged helix DNA-binding domain"/>
    <property type="match status" value="1"/>
</dbReference>
<organism evidence="2 3">
    <name type="scientific">Amycolatopsis echigonensis</name>
    <dbReference type="NCBI Taxonomy" id="2576905"/>
    <lineage>
        <taxon>Bacteria</taxon>
        <taxon>Bacillati</taxon>
        <taxon>Actinomycetota</taxon>
        <taxon>Actinomycetes</taxon>
        <taxon>Pseudonocardiales</taxon>
        <taxon>Pseudonocardiaceae</taxon>
        <taxon>Amycolatopsis</taxon>
    </lineage>
</organism>
<name>A0A2N3WTS6_9PSEU</name>
<dbReference type="GO" id="GO:0006950">
    <property type="term" value="P:response to stress"/>
    <property type="evidence" value="ECO:0007669"/>
    <property type="project" value="TreeGrafter"/>
</dbReference>
<dbReference type="InterPro" id="IPR000835">
    <property type="entry name" value="HTH_MarR-typ"/>
</dbReference>
<evidence type="ECO:0000313" key="3">
    <source>
        <dbReference type="Proteomes" id="UP000233750"/>
    </source>
</evidence>
<keyword evidence="3" id="KW-1185">Reference proteome</keyword>
<dbReference type="PROSITE" id="PS50995">
    <property type="entry name" value="HTH_MARR_2"/>
    <property type="match status" value="1"/>
</dbReference>
<comment type="caution">
    <text evidence="2">The sequence shown here is derived from an EMBL/GenBank/DDBJ whole genome shotgun (WGS) entry which is preliminary data.</text>
</comment>
<accession>A0A2N3WTS6</accession>
<dbReference type="Proteomes" id="UP000233750">
    <property type="component" value="Unassembled WGS sequence"/>
</dbReference>
<dbReference type="InterPro" id="IPR036390">
    <property type="entry name" value="WH_DNA-bd_sf"/>
</dbReference>
<dbReference type="GO" id="GO:0003700">
    <property type="term" value="F:DNA-binding transcription factor activity"/>
    <property type="evidence" value="ECO:0007669"/>
    <property type="project" value="InterPro"/>
</dbReference>
<dbReference type="AlphaFoldDB" id="A0A2N3WTS6"/>
<dbReference type="SUPFAM" id="SSF46785">
    <property type="entry name" value="Winged helix' DNA-binding domain"/>
    <property type="match status" value="1"/>
</dbReference>
<proteinExistence type="predicted"/>
<feature type="domain" description="HTH marR-type" evidence="1">
    <location>
        <begin position="17"/>
        <end position="152"/>
    </location>
</feature>
<reference evidence="2 3" key="1">
    <citation type="submission" date="2017-12" db="EMBL/GenBank/DDBJ databases">
        <title>Sequencing the genomes of 1000 Actinobacteria strains.</title>
        <authorList>
            <person name="Klenk H.-P."/>
        </authorList>
    </citation>
    <scope>NUCLEOTIDE SEQUENCE [LARGE SCALE GENOMIC DNA]</scope>
    <source>
        <strain evidence="2 3">DSM 45165</strain>
    </source>
</reference>
<gene>
    <name evidence="2" type="ORF">ATK30_8251</name>
</gene>
<dbReference type="InterPro" id="IPR039422">
    <property type="entry name" value="MarR/SlyA-like"/>
</dbReference>
<sequence>MSTKAPDDAVRWLTPEEERAWRAFRRLTTAVQAGTARDLAELGLSEPDYEVLSTLSERPERTSTLRDQAAKMAWSRSRLSRHATRMETRGLVRRAPDPSDGRGCLLILTDLGLDTLRQAAPAHLESVRRHFLDRLAAEDLAALVRIAAKVEHLPVSEDLAES</sequence>
<protein>
    <submittedName>
        <fullName evidence="2">MarR family transcriptional regulator</fullName>
    </submittedName>
</protein>
<dbReference type="InterPro" id="IPR036388">
    <property type="entry name" value="WH-like_DNA-bd_sf"/>
</dbReference>